<dbReference type="RefSeq" id="WP_148811729.1">
    <property type="nucleotide sequence ID" value="NZ_VSZI01000001.1"/>
</dbReference>
<dbReference type="Pfam" id="PF03279">
    <property type="entry name" value="Lip_A_acyltrans"/>
    <property type="match status" value="1"/>
</dbReference>
<name>A0A5D4FU58_9CORY</name>
<keyword evidence="5" id="KW-0472">Membrane</keyword>
<dbReference type="AlphaFoldDB" id="A0A5D4FU58"/>
<evidence type="ECO:0000256" key="6">
    <source>
        <dbReference type="ARBA" id="ARBA00023315"/>
    </source>
</evidence>
<evidence type="ECO:0000313" key="8">
    <source>
        <dbReference type="Proteomes" id="UP000324726"/>
    </source>
</evidence>
<accession>A0A5D4FU58</accession>
<gene>
    <name evidence="7" type="ORF">FYJ87_03445</name>
</gene>
<organism evidence="7 8">
    <name type="scientific">Corynebacterium urealyticum</name>
    <dbReference type="NCBI Taxonomy" id="43771"/>
    <lineage>
        <taxon>Bacteria</taxon>
        <taxon>Bacillati</taxon>
        <taxon>Actinomycetota</taxon>
        <taxon>Actinomycetes</taxon>
        <taxon>Mycobacteriales</taxon>
        <taxon>Corynebacteriaceae</taxon>
        <taxon>Corynebacterium</taxon>
    </lineage>
</organism>
<dbReference type="NCBIfam" id="NF005919">
    <property type="entry name" value="PRK07920.1"/>
    <property type="match status" value="1"/>
</dbReference>
<evidence type="ECO:0000256" key="1">
    <source>
        <dbReference type="ARBA" id="ARBA00004533"/>
    </source>
</evidence>
<dbReference type="GO" id="GO:0009247">
    <property type="term" value="P:glycolipid biosynthetic process"/>
    <property type="evidence" value="ECO:0007669"/>
    <property type="project" value="UniProtKB-ARBA"/>
</dbReference>
<dbReference type="PANTHER" id="PTHR30606:SF10">
    <property type="entry name" value="PHOSPHATIDYLINOSITOL MANNOSIDE ACYLTRANSFERASE"/>
    <property type="match status" value="1"/>
</dbReference>
<dbReference type="GO" id="GO:0005886">
    <property type="term" value="C:plasma membrane"/>
    <property type="evidence" value="ECO:0007669"/>
    <property type="project" value="UniProtKB-SubCell"/>
</dbReference>
<proteinExistence type="predicted"/>
<keyword evidence="2" id="KW-1003">Cell membrane</keyword>
<dbReference type="GO" id="GO:0016746">
    <property type="term" value="F:acyltransferase activity"/>
    <property type="evidence" value="ECO:0007669"/>
    <property type="project" value="UniProtKB-KW"/>
</dbReference>
<comment type="subcellular location">
    <subcellularLocation>
        <location evidence="1">Cell inner membrane</location>
    </subcellularLocation>
</comment>
<evidence type="ECO:0000256" key="3">
    <source>
        <dbReference type="ARBA" id="ARBA00022519"/>
    </source>
</evidence>
<evidence type="ECO:0000313" key="7">
    <source>
        <dbReference type="EMBL" id="TYR20051.1"/>
    </source>
</evidence>
<keyword evidence="3" id="KW-0997">Cell inner membrane</keyword>
<sequence>MTKKLSLPSGEDLSALAYQLGWAATKRLPEPIAAVLFDLIADAASGRGKGPEHLRRNLSRVVGPENVTRDLVRRAMRSYLRYWKEAFRLPSMVGDDLATTLDQGFDSPVSKQRVAEAVAEGRGLILTLPHSGNWDMAGVWLVHTHGGFATVAERLKPESLFEAFVHYRNQLGFEVLPLTGGKQPPMARLEEVLRAGGVVCLMGERDLTGRGIPVDFFGERTSMPAGPAMLAQKTGAALHVAHSFFGEAPDQWGFSVGPRIDADRPLAEVAQDIADGFAQNIAAHPADWHMLQPLFYDDLSEARRARLAAGEAP</sequence>
<keyword evidence="6 7" id="KW-0012">Acyltransferase</keyword>
<protein>
    <submittedName>
        <fullName evidence="7">Phosphatidylinositol mannoside acyltransferase</fullName>
    </submittedName>
</protein>
<evidence type="ECO:0000256" key="5">
    <source>
        <dbReference type="ARBA" id="ARBA00023136"/>
    </source>
</evidence>
<dbReference type="Proteomes" id="UP000324726">
    <property type="component" value="Unassembled WGS sequence"/>
</dbReference>
<comment type="caution">
    <text evidence="7">The sequence shown here is derived from an EMBL/GenBank/DDBJ whole genome shotgun (WGS) entry which is preliminary data.</text>
</comment>
<dbReference type="PANTHER" id="PTHR30606">
    <property type="entry name" value="LIPID A BIOSYNTHESIS LAUROYL ACYLTRANSFERASE"/>
    <property type="match status" value="1"/>
</dbReference>
<evidence type="ECO:0000256" key="2">
    <source>
        <dbReference type="ARBA" id="ARBA00022475"/>
    </source>
</evidence>
<evidence type="ECO:0000256" key="4">
    <source>
        <dbReference type="ARBA" id="ARBA00022679"/>
    </source>
</evidence>
<dbReference type="InterPro" id="IPR004960">
    <property type="entry name" value="LipA_acyltrans"/>
</dbReference>
<reference evidence="7 8" key="1">
    <citation type="submission" date="2019-08" db="EMBL/GenBank/DDBJ databases">
        <title>Draft genome of C. urealyticum strain VH4248.</title>
        <authorList>
            <person name="Navas J."/>
        </authorList>
    </citation>
    <scope>NUCLEOTIDE SEQUENCE [LARGE SCALE GENOMIC DNA]</scope>
    <source>
        <strain evidence="7 8">VH4248</strain>
    </source>
</reference>
<dbReference type="EMBL" id="VSZI01000001">
    <property type="protein sequence ID" value="TYR20051.1"/>
    <property type="molecule type" value="Genomic_DNA"/>
</dbReference>
<keyword evidence="4 7" id="KW-0808">Transferase</keyword>
<dbReference type="CDD" id="cd07984">
    <property type="entry name" value="LPLAT_LABLAT-like"/>
    <property type="match status" value="1"/>
</dbReference>